<dbReference type="Proteomes" id="UP001600064">
    <property type="component" value="Unassembled WGS sequence"/>
</dbReference>
<evidence type="ECO:0008006" key="5">
    <source>
        <dbReference type="Google" id="ProtNLM"/>
    </source>
</evidence>
<evidence type="ECO:0000313" key="4">
    <source>
        <dbReference type="Proteomes" id="UP001600064"/>
    </source>
</evidence>
<gene>
    <name evidence="3" type="ORF">VTJ83DRAFT_2181</name>
</gene>
<evidence type="ECO:0000313" key="3">
    <source>
        <dbReference type="EMBL" id="KAL2269997.1"/>
    </source>
</evidence>
<accession>A0ABR4DIA7</accession>
<feature type="region of interest" description="Disordered" evidence="1">
    <location>
        <begin position="137"/>
        <end position="166"/>
    </location>
</feature>
<reference evidence="3 4" key="1">
    <citation type="journal article" date="2024" name="Commun. Biol.">
        <title>Comparative genomic analysis of thermophilic fungi reveals convergent evolutionary adaptations and gene losses.</title>
        <authorList>
            <person name="Steindorff A.S."/>
            <person name="Aguilar-Pontes M.V."/>
            <person name="Robinson A.J."/>
            <person name="Andreopoulos B."/>
            <person name="LaButti K."/>
            <person name="Kuo A."/>
            <person name="Mondo S."/>
            <person name="Riley R."/>
            <person name="Otillar R."/>
            <person name="Haridas S."/>
            <person name="Lipzen A."/>
            <person name="Grimwood J."/>
            <person name="Schmutz J."/>
            <person name="Clum A."/>
            <person name="Reid I.D."/>
            <person name="Moisan M.C."/>
            <person name="Butler G."/>
            <person name="Nguyen T.T.M."/>
            <person name="Dewar K."/>
            <person name="Conant G."/>
            <person name="Drula E."/>
            <person name="Henrissat B."/>
            <person name="Hansel C."/>
            <person name="Singer S."/>
            <person name="Hutchinson M.I."/>
            <person name="de Vries R.P."/>
            <person name="Natvig D.O."/>
            <person name="Powell A.J."/>
            <person name="Tsang A."/>
            <person name="Grigoriev I.V."/>
        </authorList>
    </citation>
    <scope>NUCLEOTIDE SEQUENCE [LARGE SCALE GENOMIC DNA]</scope>
    <source>
        <strain evidence="3 4">ATCC 22073</strain>
    </source>
</reference>
<dbReference type="EMBL" id="JAZGUE010000002">
    <property type="protein sequence ID" value="KAL2269997.1"/>
    <property type="molecule type" value="Genomic_DNA"/>
</dbReference>
<organism evidence="3 4">
    <name type="scientific">Remersonia thermophila</name>
    <dbReference type="NCBI Taxonomy" id="72144"/>
    <lineage>
        <taxon>Eukaryota</taxon>
        <taxon>Fungi</taxon>
        <taxon>Dikarya</taxon>
        <taxon>Ascomycota</taxon>
        <taxon>Pezizomycotina</taxon>
        <taxon>Sordariomycetes</taxon>
        <taxon>Sordariomycetidae</taxon>
        <taxon>Sordariales</taxon>
        <taxon>Sordariales incertae sedis</taxon>
        <taxon>Remersonia</taxon>
    </lineage>
</organism>
<feature type="compositionally biased region" description="Polar residues" evidence="1">
    <location>
        <begin position="157"/>
        <end position="166"/>
    </location>
</feature>
<keyword evidence="2" id="KW-1133">Transmembrane helix</keyword>
<feature type="compositionally biased region" description="Acidic residues" evidence="1">
    <location>
        <begin position="139"/>
        <end position="153"/>
    </location>
</feature>
<name>A0ABR4DIA7_9PEZI</name>
<keyword evidence="2" id="KW-0812">Transmembrane</keyword>
<proteinExistence type="predicted"/>
<evidence type="ECO:0000256" key="2">
    <source>
        <dbReference type="SAM" id="Phobius"/>
    </source>
</evidence>
<feature type="transmembrane region" description="Helical" evidence="2">
    <location>
        <begin position="82"/>
        <end position="101"/>
    </location>
</feature>
<keyword evidence="2" id="KW-0472">Membrane</keyword>
<sequence length="166" mass="19026">MVLVSMAAGWWSVCSSRFQASSSIWLPTSRCLYLIADAGWLTRVCWAGSQARARRPGTWWSSQRKPIHHQAAGQGREFAPPLGGFSLVPLFFFFFFFFFFFHFAEHRKRCGEIDQTVADGGDRRCTCRLRTWHARTHDDDDADDEEGVEEEEKGAERTQTAPRAFP</sequence>
<comment type="caution">
    <text evidence="3">The sequence shown here is derived from an EMBL/GenBank/DDBJ whole genome shotgun (WGS) entry which is preliminary data.</text>
</comment>
<dbReference type="RefSeq" id="XP_070868721.1">
    <property type="nucleotide sequence ID" value="XM_071008423.1"/>
</dbReference>
<keyword evidence="4" id="KW-1185">Reference proteome</keyword>
<protein>
    <recommendedName>
        <fullName evidence="5">Secreted protein</fullName>
    </recommendedName>
</protein>
<evidence type="ECO:0000256" key="1">
    <source>
        <dbReference type="SAM" id="MobiDB-lite"/>
    </source>
</evidence>
<dbReference type="GeneID" id="98123067"/>